<dbReference type="GO" id="GO:0002682">
    <property type="term" value="P:regulation of immune system process"/>
    <property type="evidence" value="ECO:0007669"/>
    <property type="project" value="InterPro"/>
</dbReference>
<dbReference type="GO" id="GO:0005615">
    <property type="term" value="C:extracellular space"/>
    <property type="evidence" value="ECO:0007669"/>
    <property type="project" value="InterPro"/>
</dbReference>
<evidence type="ECO:0000256" key="8">
    <source>
        <dbReference type="ARBA" id="ARBA00023180"/>
    </source>
</evidence>
<keyword evidence="3" id="KW-0813">Transport</keyword>
<dbReference type="SUPFAM" id="SSF50814">
    <property type="entry name" value="Lipocalins"/>
    <property type="match status" value="1"/>
</dbReference>
<dbReference type="GO" id="GO:0006953">
    <property type="term" value="P:acute-phase response"/>
    <property type="evidence" value="ECO:0007669"/>
    <property type="project" value="UniProtKB-KW"/>
</dbReference>
<feature type="disulfide bond" evidence="10">
    <location>
        <begin position="23"/>
        <end position="165"/>
    </location>
</feature>
<keyword evidence="8 11" id="KW-0325">Glycoprotein</keyword>
<dbReference type="CDD" id="cd19451">
    <property type="entry name" value="lipocalin_AGP-like"/>
    <property type="match status" value="1"/>
</dbReference>
<dbReference type="PANTHER" id="PTHR11967">
    <property type="entry name" value="ALPHA-1-ACID GLYCOPROTEIN"/>
    <property type="match status" value="1"/>
</dbReference>
<evidence type="ECO:0000256" key="9">
    <source>
        <dbReference type="ARBA" id="ARBA00046193"/>
    </source>
</evidence>
<reference evidence="15" key="1">
    <citation type="submission" date="2025-08" db="UniProtKB">
        <authorList>
            <consortium name="RefSeq"/>
        </authorList>
    </citation>
    <scope>IDENTIFICATION</scope>
</reference>
<keyword evidence="7 10" id="KW-1015">Disulfide bond</keyword>
<dbReference type="InterPro" id="IPR000566">
    <property type="entry name" value="Lipocln_cytosolic_FA-bd_dom"/>
</dbReference>
<evidence type="ECO:0000256" key="10">
    <source>
        <dbReference type="PIRSR" id="PIRSR036899-50"/>
    </source>
</evidence>
<dbReference type="FunFam" id="2.40.128.20:FF:000012">
    <property type="entry name" value="Alpha-1-acid glycoprotein 2"/>
    <property type="match status" value="1"/>
</dbReference>
<organism evidence="14 15">
    <name type="scientific">Heterocephalus glaber</name>
    <name type="common">Naked mole rat</name>
    <dbReference type="NCBI Taxonomy" id="10181"/>
    <lineage>
        <taxon>Eukaryota</taxon>
        <taxon>Metazoa</taxon>
        <taxon>Chordata</taxon>
        <taxon>Craniata</taxon>
        <taxon>Vertebrata</taxon>
        <taxon>Euteleostomi</taxon>
        <taxon>Mammalia</taxon>
        <taxon>Eutheria</taxon>
        <taxon>Euarchontoglires</taxon>
        <taxon>Glires</taxon>
        <taxon>Rodentia</taxon>
        <taxon>Hystricomorpha</taxon>
        <taxon>Bathyergidae</taxon>
        <taxon>Heterocephalus</taxon>
    </lineage>
</organism>
<evidence type="ECO:0000256" key="7">
    <source>
        <dbReference type="ARBA" id="ARBA00023157"/>
    </source>
</evidence>
<dbReference type="Proteomes" id="UP000694906">
    <property type="component" value="Unplaced"/>
</dbReference>
<evidence type="ECO:0000313" key="15">
    <source>
        <dbReference type="RefSeq" id="XP_012929363.1"/>
    </source>
</evidence>
<comment type="similarity">
    <text evidence="2">Belongs to the calycin superfamily. Lipocalin family.</text>
</comment>
<dbReference type="Gene3D" id="2.40.128.20">
    <property type="match status" value="1"/>
</dbReference>
<dbReference type="PIRSF" id="PIRSF036899">
    <property type="entry name" value="AGP"/>
    <property type="match status" value="1"/>
</dbReference>
<protein>
    <submittedName>
        <fullName evidence="15">Alpha-1-acid glycoprotein 1</fullName>
    </submittedName>
</protein>
<evidence type="ECO:0000256" key="6">
    <source>
        <dbReference type="ARBA" id="ARBA00022729"/>
    </source>
</evidence>
<keyword evidence="4" id="KW-0011">Acute phase</keyword>
<evidence type="ECO:0000256" key="3">
    <source>
        <dbReference type="ARBA" id="ARBA00022448"/>
    </source>
</evidence>
<sequence length="197" mass="22911">MALHWALEALCVLPLLNPQNPACANVTAMPITSATLDWLTRRWFFVASAFRNPEYKQGAQEIQTAFFYLDTHPKEDKLWVREYMTIGDRCIQNSTILSVQRENGTLSRMEGNKEHFAHLLLLRDPRSFMLAFFLEDEHKRGLSFYADTERASPEQLEEFRKAIQCVGLPTSEILYVDWKKNKCPLQQQEKTKGKEEP</sequence>
<evidence type="ECO:0000256" key="1">
    <source>
        <dbReference type="ARBA" id="ARBA00004613"/>
    </source>
</evidence>
<dbReference type="RefSeq" id="XP_012929363.1">
    <property type="nucleotide sequence ID" value="XM_013073909.2"/>
</dbReference>
<feature type="signal peptide" evidence="12">
    <location>
        <begin position="1"/>
        <end position="18"/>
    </location>
</feature>
<evidence type="ECO:0000313" key="14">
    <source>
        <dbReference type="Proteomes" id="UP000694906"/>
    </source>
</evidence>
<evidence type="ECO:0000256" key="2">
    <source>
        <dbReference type="ARBA" id="ARBA00006889"/>
    </source>
</evidence>
<comment type="function">
    <text evidence="9">Functions as a transport protein in the blood stream. Binds various ligands in the interior of its beta-barrel domain. Appears to function in modulating the activity of the immune system during the acute-phase reaction.</text>
</comment>
<keyword evidence="11" id="KW-0873">Pyrrolidone carboxylic acid</keyword>
<comment type="subcellular location">
    <subcellularLocation>
        <location evidence="1">Secreted</location>
    </subcellularLocation>
</comment>
<feature type="modified residue" description="Pyrrolidone carboxylic acid" evidence="11">
    <location>
        <position position="19"/>
    </location>
</feature>
<dbReference type="PRINTS" id="PR00708">
    <property type="entry name" value="A1AGLPROTEIN"/>
</dbReference>
<dbReference type="GeneID" id="101726398"/>
<dbReference type="KEGG" id="hgl:101726398"/>
<evidence type="ECO:0000256" key="5">
    <source>
        <dbReference type="ARBA" id="ARBA00022525"/>
    </source>
</evidence>
<dbReference type="PANTHER" id="PTHR11967:SF2">
    <property type="entry name" value="ALPHA-1-ACID GLYCOPROTEIN 1"/>
    <property type="match status" value="1"/>
</dbReference>
<accession>A0AAX6QW93</accession>
<feature type="chain" id="PRO_5043623936" evidence="12">
    <location>
        <begin position="19"/>
        <end position="197"/>
    </location>
</feature>
<evidence type="ECO:0000256" key="4">
    <source>
        <dbReference type="ARBA" id="ARBA00022486"/>
    </source>
</evidence>
<evidence type="ECO:0000256" key="12">
    <source>
        <dbReference type="SAM" id="SignalP"/>
    </source>
</evidence>
<keyword evidence="6 12" id="KW-0732">Signal</keyword>
<name>A0AAX6QW93_HETGA</name>
<dbReference type="AlphaFoldDB" id="A0AAX6QW93"/>
<evidence type="ECO:0000256" key="11">
    <source>
        <dbReference type="PIRSR" id="PIRSR036899-51"/>
    </source>
</evidence>
<dbReference type="Pfam" id="PF00061">
    <property type="entry name" value="Lipocalin"/>
    <property type="match status" value="1"/>
</dbReference>
<feature type="domain" description="Lipocalin/cytosolic fatty-acid binding" evidence="13">
    <location>
        <begin position="42"/>
        <end position="179"/>
    </location>
</feature>
<gene>
    <name evidence="15" type="primary">LOC101726398</name>
</gene>
<evidence type="ECO:0000259" key="13">
    <source>
        <dbReference type="Pfam" id="PF00061"/>
    </source>
</evidence>
<proteinExistence type="inferred from homology"/>
<dbReference type="InterPro" id="IPR001500">
    <property type="entry name" value="A1A_glycop"/>
</dbReference>
<keyword evidence="14" id="KW-1185">Reference proteome</keyword>
<keyword evidence="5" id="KW-0964">Secreted</keyword>
<dbReference type="InterPro" id="IPR012674">
    <property type="entry name" value="Calycin"/>
</dbReference>
<feature type="disulfide bond" evidence="10">
    <location>
        <begin position="90"/>
        <end position="183"/>
    </location>
</feature>